<dbReference type="GO" id="GO:0003700">
    <property type="term" value="F:DNA-binding transcription factor activity"/>
    <property type="evidence" value="ECO:0007669"/>
    <property type="project" value="InterPro"/>
</dbReference>
<dbReference type="InterPro" id="IPR036390">
    <property type="entry name" value="WH_DNA-bd_sf"/>
</dbReference>
<dbReference type="Pfam" id="PF00155">
    <property type="entry name" value="Aminotran_1_2"/>
    <property type="match status" value="1"/>
</dbReference>
<dbReference type="Gene3D" id="1.10.10.10">
    <property type="entry name" value="Winged helix-like DNA-binding domain superfamily/Winged helix DNA-binding domain"/>
    <property type="match status" value="1"/>
</dbReference>
<comment type="similarity">
    <text evidence="1">In the C-terminal section; belongs to the class-I pyridoxal-phosphate-dependent aminotransferase family.</text>
</comment>
<dbReference type="EMBL" id="CABPSI010000004">
    <property type="protein sequence ID" value="VVE30101.1"/>
    <property type="molecule type" value="Genomic_DNA"/>
</dbReference>
<dbReference type="InterPro" id="IPR036388">
    <property type="entry name" value="WH-like_DNA-bd_sf"/>
</dbReference>
<dbReference type="PANTHER" id="PTHR46577:SF1">
    <property type="entry name" value="HTH-TYPE TRANSCRIPTIONAL REGULATORY PROTEIN GABR"/>
    <property type="match status" value="1"/>
</dbReference>
<keyword evidence="2" id="KW-0663">Pyridoxal phosphate</keyword>
<organism evidence="7 8">
    <name type="scientific">Pandoraea iniqua</name>
    <dbReference type="NCBI Taxonomy" id="2508288"/>
    <lineage>
        <taxon>Bacteria</taxon>
        <taxon>Pseudomonadati</taxon>
        <taxon>Pseudomonadota</taxon>
        <taxon>Betaproteobacteria</taxon>
        <taxon>Burkholderiales</taxon>
        <taxon>Burkholderiaceae</taxon>
        <taxon>Pandoraea</taxon>
    </lineage>
</organism>
<dbReference type="Gene3D" id="3.40.640.10">
    <property type="entry name" value="Type I PLP-dependent aspartate aminotransferase-like (Major domain)"/>
    <property type="match status" value="1"/>
</dbReference>
<sequence length="488" mass="52779">MELHELKPSREKDANAPIYLQLYRRYLDVIAAGKLRPGERVPSVRSLASELNLARGTVELAYQMLTSEGYFTARGAAGTFISPRIESLGEPGPAAAPPPPATAADIAPRSAPAVAAPRPFQLGLPALDAFPRKTWSRLAGRNARVMDTAALIYPDITGYDPLRRAIATYLGISRGIACTHEQVFVTAGHLGTLEMVCRTLLSPGDTGWYEDPGYLFARHFLERAGMRLAPVPVDEEGLDVAAGLKHAGDARFAVVTPTHQSPTGVTLSLPRRLQLLEWASQRDAWIVEDDYDSEFRYHGRPLPALKSLDRDDRVLYTGTFSKVLFPGLRLAYLVVPASQIDRFRDAARHLPGPGSILLQATVADFMTQGHFARHLRKMRALYGARRGYLVDALSQVFDGTLSIAPQAGGIHALASLPRGRNDKALAAAAQQQGLAVQAVGNWQMGAVSGTSRARLPARPGLLLGFTNITGPEVAMQLCGQLLTATRGV</sequence>
<dbReference type="InterPro" id="IPR015421">
    <property type="entry name" value="PyrdxlP-dep_Trfase_major"/>
</dbReference>
<evidence type="ECO:0000256" key="5">
    <source>
        <dbReference type="ARBA" id="ARBA00023163"/>
    </source>
</evidence>
<dbReference type="InterPro" id="IPR004839">
    <property type="entry name" value="Aminotransferase_I/II_large"/>
</dbReference>
<reference evidence="7 8" key="1">
    <citation type="submission" date="2019-08" db="EMBL/GenBank/DDBJ databases">
        <authorList>
            <person name="Peeters C."/>
        </authorList>
    </citation>
    <scope>NUCLEOTIDE SEQUENCE [LARGE SCALE GENOMIC DNA]</scope>
    <source>
        <strain evidence="7 8">LMG 31115</strain>
    </source>
</reference>
<keyword evidence="4" id="KW-0238">DNA-binding</keyword>
<dbReference type="Proteomes" id="UP000333828">
    <property type="component" value="Unassembled WGS sequence"/>
</dbReference>
<evidence type="ECO:0000313" key="8">
    <source>
        <dbReference type="Proteomes" id="UP000333828"/>
    </source>
</evidence>
<proteinExistence type="inferred from homology"/>
<evidence type="ECO:0000256" key="1">
    <source>
        <dbReference type="ARBA" id="ARBA00005384"/>
    </source>
</evidence>
<dbReference type="InterPro" id="IPR051446">
    <property type="entry name" value="HTH_trans_reg/aminotransferase"/>
</dbReference>
<keyword evidence="3" id="KW-0805">Transcription regulation</keyword>
<dbReference type="GO" id="GO:0003677">
    <property type="term" value="F:DNA binding"/>
    <property type="evidence" value="ECO:0007669"/>
    <property type="project" value="UniProtKB-KW"/>
</dbReference>
<dbReference type="InterPro" id="IPR015424">
    <property type="entry name" value="PyrdxlP-dep_Trfase"/>
</dbReference>
<evidence type="ECO:0000256" key="2">
    <source>
        <dbReference type="ARBA" id="ARBA00022898"/>
    </source>
</evidence>
<feature type="domain" description="HTH gntR-type" evidence="6">
    <location>
        <begin position="16"/>
        <end position="84"/>
    </location>
</feature>
<dbReference type="CDD" id="cd00609">
    <property type="entry name" value="AAT_like"/>
    <property type="match status" value="1"/>
</dbReference>
<dbReference type="AlphaFoldDB" id="A0A5E4X1A3"/>
<dbReference type="GO" id="GO:0030170">
    <property type="term" value="F:pyridoxal phosphate binding"/>
    <property type="evidence" value="ECO:0007669"/>
    <property type="project" value="InterPro"/>
</dbReference>
<dbReference type="PROSITE" id="PS50949">
    <property type="entry name" value="HTH_GNTR"/>
    <property type="match status" value="1"/>
</dbReference>
<evidence type="ECO:0000256" key="3">
    <source>
        <dbReference type="ARBA" id="ARBA00023015"/>
    </source>
</evidence>
<evidence type="ECO:0000259" key="6">
    <source>
        <dbReference type="PROSITE" id="PS50949"/>
    </source>
</evidence>
<accession>A0A5E4X1A3</accession>
<keyword evidence="8" id="KW-1185">Reference proteome</keyword>
<protein>
    <submittedName>
        <fullName evidence="7">HTH-type transcriptional regulatory protein GabR</fullName>
    </submittedName>
</protein>
<dbReference type="RefSeq" id="WP_150685199.1">
    <property type="nucleotide sequence ID" value="NZ_CABPSI010000004.1"/>
</dbReference>
<dbReference type="InterPro" id="IPR000524">
    <property type="entry name" value="Tscrpt_reg_HTH_GntR"/>
</dbReference>
<evidence type="ECO:0000313" key="7">
    <source>
        <dbReference type="EMBL" id="VVE30101.1"/>
    </source>
</evidence>
<gene>
    <name evidence="7" type="primary">gabR_2</name>
    <name evidence="7" type="ORF">PIN31115_03581</name>
</gene>
<dbReference type="SUPFAM" id="SSF46785">
    <property type="entry name" value="Winged helix' DNA-binding domain"/>
    <property type="match status" value="1"/>
</dbReference>
<dbReference type="PANTHER" id="PTHR46577">
    <property type="entry name" value="HTH-TYPE TRANSCRIPTIONAL REGULATORY PROTEIN GABR"/>
    <property type="match status" value="1"/>
</dbReference>
<dbReference type="Pfam" id="PF00392">
    <property type="entry name" value="GntR"/>
    <property type="match status" value="1"/>
</dbReference>
<dbReference type="SMART" id="SM00345">
    <property type="entry name" value="HTH_GNTR"/>
    <property type="match status" value="1"/>
</dbReference>
<name>A0A5E4X1A3_9BURK</name>
<dbReference type="CDD" id="cd07377">
    <property type="entry name" value="WHTH_GntR"/>
    <property type="match status" value="1"/>
</dbReference>
<dbReference type="SUPFAM" id="SSF53383">
    <property type="entry name" value="PLP-dependent transferases"/>
    <property type="match status" value="1"/>
</dbReference>
<keyword evidence="5" id="KW-0804">Transcription</keyword>
<evidence type="ECO:0000256" key="4">
    <source>
        <dbReference type="ARBA" id="ARBA00023125"/>
    </source>
</evidence>